<dbReference type="AlphaFoldDB" id="A0ABD4XVZ6"/>
<dbReference type="Proteomes" id="UP001161139">
    <property type="component" value="Unassembled WGS sequence"/>
</dbReference>
<evidence type="ECO:0000313" key="3">
    <source>
        <dbReference type="Proteomes" id="UP001161139"/>
    </source>
</evidence>
<evidence type="ECO:0000256" key="1">
    <source>
        <dbReference type="SAM" id="Phobius"/>
    </source>
</evidence>
<evidence type="ECO:0000313" key="2">
    <source>
        <dbReference type="EMBL" id="MDH0687035.1"/>
    </source>
</evidence>
<feature type="transmembrane region" description="Helical" evidence="1">
    <location>
        <begin position="90"/>
        <end position="112"/>
    </location>
</feature>
<dbReference type="EMBL" id="JAOCDG010000003">
    <property type="protein sequence ID" value="MDH0687035.1"/>
    <property type="molecule type" value="Genomic_DNA"/>
</dbReference>
<feature type="transmembrane region" description="Helical" evidence="1">
    <location>
        <begin position="12"/>
        <end position="32"/>
    </location>
</feature>
<gene>
    <name evidence="2" type="ORF">N5D09_02900</name>
</gene>
<comment type="caution">
    <text evidence="2">The sequence shown here is derived from an EMBL/GenBank/DDBJ whole genome shotgun (WGS) entry which is preliminary data.</text>
</comment>
<dbReference type="RefSeq" id="WP_073666242.1">
    <property type="nucleotide sequence ID" value="NZ_JAOCDG010000003.1"/>
</dbReference>
<organism evidence="2 3">
    <name type="scientific">Stutzerimonas stutzeri</name>
    <name type="common">Pseudomonas stutzeri</name>
    <dbReference type="NCBI Taxonomy" id="316"/>
    <lineage>
        <taxon>Bacteria</taxon>
        <taxon>Pseudomonadati</taxon>
        <taxon>Pseudomonadota</taxon>
        <taxon>Gammaproteobacteria</taxon>
        <taxon>Pseudomonadales</taxon>
        <taxon>Pseudomonadaceae</taxon>
        <taxon>Stutzerimonas</taxon>
    </lineage>
</organism>
<keyword evidence="1" id="KW-0812">Transmembrane</keyword>
<protein>
    <recommendedName>
        <fullName evidence="4">Lipoprotein</fullName>
    </recommendedName>
</protein>
<sequence length="113" mass="12131">MSNPFTTAADSLLCMVPGLAVGLLACLAWYVVCRLMMRRQDAEWYAALPALPEAEQSGNYDAQIRAAELRLASLHVHACALACGKPSDRLFAFGLFVTGVIAMAGIFVLLVIT</sequence>
<evidence type="ECO:0008006" key="4">
    <source>
        <dbReference type="Google" id="ProtNLM"/>
    </source>
</evidence>
<accession>A0ABD4XVZ6</accession>
<keyword evidence="1" id="KW-0472">Membrane</keyword>
<reference evidence="2" key="1">
    <citation type="submission" date="2022-09" db="EMBL/GenBank/DDBJ databases">
        <title>Intensive care unit water sources are persistently colonized with multi-drug resistant bacteria and are the site of extensive horizontal gene transfer of antibiotic resistance genes.</title>
        <authorList>
            <person name="Diorio-Toth L."/>
        </authorList>
    </citation>
    <scope>NUCLEOTIDE SEQUENCE</scope>
    <source>
        <strain evidence="2">GD03864</strain>
    </source>
</reference>
<name>A0ABD4XVZ6_STUST</name>
<keyword evidence="1" id="KW-1133">Transmembrane helix</keyword>
<proteinExistence type="predicted"/>